<dbReference type="InterPro" id="IPR002219">
    <property type="entry name" value="PKC_DAG/PE"/>
</dbReference>
<comment type="caution">
    <text evidence="6">The sequence shown here is derived from an EMBL/GenBank/DDBJ whole genome shotgun (WGS) entry which is preliminary data.</text>
</comment>
<evidence type="ECO:0000256" key="4">
    <source>
        <dbReference type="SAM" id="MobiDB-lite"/>
    </source>
</evidence>
<evidence type="ECO:0000256" key="3">
    <source>
        <dbReference type="ARBA" id="ARBA00022833"/>
    </source>
</evidence>
<dbReference type="Proteomes" id="UP000306102">
    <property type="component" value="Unassembled WGS sequence"/>
</dbReference>
<dbReference type="GO" id="GO:0046872">
    <property type="term" value="F:metal ion binding"/>
    <property type="evidence" value="ECO:0007669"/>
    <property type="project" value="UniProtKB-KW"/>
</dbReference>
<evidence type="ECO:0000256" key="2">
    <source>
        <dbReference type="ARBA" id="ARBA00022737"/>
    </source>
</evidence>
<dbReference type="Pfam" id="PF03107">
    <property type="entry name" value="C1_2"/>
    <property type="match status" value="1"/>
</dbReference>
<dbReference type="EMBL" id="SDRB02012221">
    <property type="protein sequence ID" value="THF98368.1"/>
    <property type="molecule type" value="Genomic_DNA"/>
</dbReference>
<keyword evidence="3" id="KW-0862">Zinc</keyword>
<dbReference type="AlphaFoldDB" id="A0A4S4D7H4"/>
<feature type="compositionally biased region" description="Basic residues" evidence="4">
    <location>
        <begin position="24"/>
        <end position="41"/>
    </location>
</feature>
<dbReference type="InterPro" id="IPR046349">
    <property type="entry name" value="C1-like_sf"/>
</dbReference>
<keyword evidence="7" id="KW-1185">Reference proteome</keyword>
<dbReference type="Gene3D" id="3.30.60.20">
    <property type="match status" value="1"/>
</dbReference>
<feature type="region of interest" description="Disordered" evidence="4">
    <location>
        <begin position="15"/>
        <end position="41"/>
    </location>
</feature>
<sequence length="518" mass="59324">MIRLNVVDGGYYPPSFRTEDTKERRRAGRSGRVRRRYRTTRRRGEDLDDLEERGTMVVQKTGVLEIYYCPCKGCNIILVELGKFLEVQQIDRDEEKHKASILVTGDPYKVTKALRKCGKRFEYFEPAMNNQEMQIVLPPNPVPGILDPHMEAPNSGVLEMNYCPCIGCDEILVELEKFHGVQRIDRDAESHKVSFFITGDPYRVTKVLKNHDKKFEYFEKSPPMNNQEMRLVIPPKPFQVVAQPPGYGFTGIPLEDLEIDETIVKKTRVCCPKCNHELELKGYNKRFACDGCKEDGFGPRYRCKDCDYSLHEECASPKPTISPDFLQESAFEFCHQPCSTCARPCYACGKAIRGYSYRCKSKELDLHPYCSNLKRNLYGMDFVHHDKEISSSSKCVCCEKKMRWGTKTKNSGSCSYISTCKKYHFHVYCITEMLHEAWKEGVINVSTDEMSMPPEKMDLQLRKPNNSNRSGGRFGEILKTLSTFLGTIIGILLGDPTGAFVPVLIEFFLNTLPKLLSK</sequence>
<protein>
    <recommendedName>
        <fullName evidence="5">Phorbol-ester/DAG-type domain-containing protein</fullName>
    </recommendedName>
</protein>
<organism evidence="6 7">
    <name type="scientific">Camellia sinensis var. sinensis</name>
    <name type="common">China tea</name>
    <dbReference type="NCBI Taxonomy" id="542762"/>
    <lineage>
        <taxon>Eukaryota</taxon>
        <taxon>Viridiplantae</taxon>
        <taxon>Streptophyta</taxon>
        <taxon>Embryophyta</taxon>
        <taxon>Tracheophyta</taxon>
        <taxon>Spermatophyta</taxon>
        <taxon>Magnoliopsida</taxon>
        <taxon>eudicotyledons</taxon>
        <taxon>Gunneridae</taxon>
        <taxon>Pentapetalae</taxon>
        <taxon>asterids</taxon>
        <taxon>Ericales</taxon>
        <taxon>Theaceae</taxon>
        <taxon>Camellia</taxon>
    </lineage>
</organism>
<accession>A0A4S4D7H4</accession>
<evidence type="ECO:0000313" key="7">
    <source>
        <dbReference type="Proteomes" id="UP000306102"/>
    </source>
</evidence>
<keyword evidence="2" id="KW-0677">Repeat</keyword>
<reference evidence="6 7" key="1">
    <citation type="journal article" date="2018" name="Proc. Natl. Acad. Sci. U.S.A.">
        <title>Draft genome sequence of Camellia sinensis var. sinensis provides insights into the evolution of the tea genome and tea quality.</title>
        <authorList>
            <person name="Wei C."/>
            <person name="Yang H."/>
            <person name="Wang S."/>
            <person name="Zhao J."/>
            <person name="Liu C."/>
            <person name="Gao L."/>
            <person name="Xia E."/>
            <person name="Lu Y."/>
            <person name="Tai Y."/>
            <person name="She G."/>
            <person name="Sun J."/>
            <person name="Cao H."/>
            <person name="Tong W."/>
            <person name="Gao Q."/>
            <person name="Li Y."/>
            <person name="Deng W."/>
            <person name="Jiang X."/>
            <person name="Wang W."/>
            <person name="Chen Q."/>
            <person name="Zhang S."/>
            <person name="Li H."/>
            <person name="Wu J."/>
            <person name="Wang P."/>
            <person name="Li P."/>
            <person name="Shi C."/>
            <person name="Zheng F."/>
            <person name="Jian J."/>
            <person name="Huang B."/>
            <person name="Shan D."/>
            <person name="Shi M."/>
            <person name="Fang C."/>
            <person name="Yue Y."/>
            <person name="Li F."/>
            <person name="Li D."/>
            <person name="Wei S."/>
            <person name="Han B."/>
            <person name="Jiang C."/>
            <person name="Yin Y."/>
            <person name="Xia T."/>
            <person name="Zhang Z."/>
            <person name="Bennetzen J.L."/>
            <person name="Zhao S."/>
            <person name="Wan X."/>
        </authorList>
    </citation>
    <scope>NUCLEOTIDE SEQUENCE [LARGE SCALE GENOMIC DNA]</scope>
    <source>
        <strain evidence="7">cv. Shuchazao</strain>
        <tissue evidence="6">Leaf</tissue>
    </source>
</reference>
<evidence type="ECO:0000256" key="1">
    <source>
        <dbReference type="ARBA" id="ARBA00022723"/>
    </source>
</evidence>
<dbReference type="InterPro" id="IPR004146">
    <property type="entry name" value="DC1"/>
</dbReference>
<keyword evidence="1" id="KW-0479">Metal-binding</keyword>
<evidence type="ECO:0000259" key="5">
    <source>
        <dbReference type="PROSITE" id="PS50081"/>
    </source>
</evidence>
<dbReference type="PANTHER" id="PTHR46477">
    <property type="entry name" value="CYSTEINE/HISTIDINE-RICH C1 DOMAIN FAMILY PROTEIN"/>
    <property type="match status" value="1"/>
</dbReference>
<name>A0A4S4D7H4_CAMSN</name>
<dbReference type="PANTHER" id="PTHR46477:SF5">
    <property type="entry name" value="PHORBOL-ESTER_DAG-TYPE DOMAIN-CONTAINING PROTEIN"/>
    <property type="match status" value="1"/>
</dbReference>
<proteinExistence type="predicted"/>
<dbReference type="PROSITE" id="PS50081">
    <property type="entry name" value="ZF_DAG_PE_2"/>
    <property type="match status" value="1"/>
</dbReference>
<feature type="domain" description="Phorbol-ester/DAG-type" evidence="5">
    <location>
        <begin position="275"/>
        <end position="322"/>
    </location>
</feature>
<gene>
    <name evidence="6" type="ORF">TEA_018441</name>
</gene>
<evidence type="ECO:0000313" key="6">
    <source>
        <dbReference type="EMBL" id="THF98368.1"/>
    </source>
</evidence>
<dbReference type="SUPFAM" id="SSF57889">
    <property type="entry name" value="Cysteine-rich domain"/>
    <property type="match status" value="1"/>
</dbReference>